<dbReference type="Gene3D" id="3.40.50.720">
    <property type="entry name" value="NAD(P)-binding Rossmann-like Domain"/>
    <property type="match status" value="1"/>
</dbReference>
<gene>
    <name evidence="9" type="ORF">BECKMB1821G_GA0114241_100473</name>
    <name evidence="11" type="ORF">BECKMB1821H_GA0114242_100289</name>
    <name evidence="10" type="ORF">BECKMB1821I_GA0114274_100671</name>
</gene>
<proteinExistence type="inferred from homology"/>
<dbReference type="GO" id="GO:0009225">
    <property type="term" value="P:nucleotide-sugar metabolic process"/>
    <property type="evidence" value="ECO:0007669"/>
    <property type="project" value="InterPro"/>
</dbReference>
<feature type="domain" description="NAD(P)-binding" evidence="8">
    <location>
        <begin position="12"/>
        <end position="345"/>
    </location>
</feature>
<dbReference type="EMBL" id="CAADFO010000004">
    <property type="protein sequence ID" value="VFK23349.1"/>
    <property type="molecule type" value="Genomic_DNA"/>
</dbReference>
<dbReference type="EC" id="4.2.1.46" evidence="4 7"/>
<reference evidence="9" key="1">
    <citation type="submission" date="2019-02" db="EMBL/GenBank/DDBJ databases">
        <authorList>
            <person name="Gruber-Vodicka R. H."/>
            <person name="Seah K. B. B."/>
        </authorList>
    </citation>
    <scope>NUCLEOTIDE SEQUENCE</scope>
    <source>
        <strain evidence="9">BECK_BZ197</strain>
        <strain evidence="11">BECK_BZ198</strain>
        <strain evidence="10">BECK_BZ199</strain>
    </source>
</reference>
<evidence type="ECO:0000313" key="11">
    <source>
        <dbReference type="EMBL" id="VFK74268.1"/>
    </source>
</evidence>
<keyword evidence="5" id="KW-0520">NAD</keyword>
<evidence type="ECO:0000256" key="5">
    <source>
        <dbReference type="ARBA" id="ARBA00023027"/>
    </source>
</evidence>
<dbReference type="SUPFAM" id="SSF51735">
    <property type="entry name" value="NAD(P)-binding Rossmann-fold domains"/>
    <property type="match status" value="1"/>
</dbReference>
<evidence type="ECO:0000256" key="1">
    <source>
        <dbReference type="ARBA" id="ARBA00001539"/>
    </source>
</evidence>
<dbReference type="Pfam" id="PF16363">
    <property type="entry name" value="GDP_Man_Dehyd"/>
    <property type="match status" value="1"/>
</dbReference>
<dbReference type="NCBIfam" id="TIGR01181">
    <property type="entry name" value="dTDP_gluc_dehyt"/>
    <property type="match status" value="1"/>
</dbReference>
<evidence type="ECO:0000256" key="3">
    <source>
        <dbReference type="ARBA" id="ARBA00008178"/>
    </source>
</evidence>
<protein>
    <recommendedName>
        <fullName evidence="4 7">dTDP-glucose 4,6-dehydratase</fullName>
        <ecNumber evidence="4 7">4.2.1.46</ecNumber>
    </recommendedName>
</protein>
<comment type="similarity">
    <text evidence="3 7">Belongs to the NAD(P)-dependent epimerase/dehydratase family. dTDP-glucose dehydratase subfamily.</text>
</comment>
<keyword evidence="6 7" id="KW-0456">Lyase</keyword>
<accession>A0A450X225</accession>
<dbReference type="FunFam" id="3.40.50.720:FF:000304">
    <property type="entry name" value="UDP-glucose 4,6-dehydratase"/>
    <property type="match status" value="1"/>
</dbReference>
<evidence type="ECO:0000256" key="4">
    <source>
        <dbReference type="ARBA" id="ARBA00011990"/>
    </source>
</evidence>
<dbReference type="InterPro" id="IPR016040">
    <property type="entry name" value="NAD(P)-bd_dom"/>
</dbReference>
<dbReference type="EMBL" id="CAADFQ010000006">
    <property type="protein sequence ID" value="VFK28481.1"/>
    <property type="molecule type" value="Genomic_DNA"/>
</dbReference>
<evidence type="ECO:0000313" key="9">
    <source>
        <dbReference type="EMBL" id="VFK23349.1"/>
    </source>
</evidence>
<dbReference type="AlphaFoldDB" id="A0A450X225"/>
<dbReference type="Gene3D" id="3.90.25.10">
    <property type="entry name" value="UDP-galactose 4-epimerase, domain 1"/>
    <property type="match status" value="1"/>
</dbReference>
<dbReference type="CDD" id="cd05246">
    <property type="entry name" value="dTDP_GD_SDR_e"/>
    <property type="match status" value="1"/>
</dbReference>
<comment type="cofactor">
    <cofactor evidence="2 7">
        <name>NAD(+)</name>
        <dbReference type="ChEBI" id="CHEBI:57540"/>
    </cofactor>
</comment>
<name>A0A450X225_9GAMM</name>
<sequence length="369" mass="41817">MKAQGYQPASLLVTGGAGFIGANFVHYWLAKYPENRIVVLDALTYAGNLRSLGPSARKPDYRFVHGDIGNRDLVERILREDAIDTIVHFAAETHVDRSIHGPDAFIETNIVGTHALLRAARSVWLNDKSPLERHRFHHVSTDEVYGSLAECDPGFTESTRYAPNSPYAASKASSDHLVRAYRHTYGLHTTISNCSNNYGPCQFPEKLIPLMIINVLLGKPLPIYGNGMNIRDWLYVGDHCLGIDLVIRHGQIGRTYNIGGNNEWRNIDIVRLLCRLLDDAFTRDRALSIRFPDAPPASGGKSEDLITFVEDRPGHDWRYAIDTSGIERELGFSPKETFETGIRKTIDWYLENERWWRDVMNGERFQGYE</sequence>
<dbReference type="PANTHER" id="PTHR43000">
    <property type="entry name" value="DTDP-D-GLUCOSE 4,6-DEHYDRATASE-RELATED"/>
    <property type="match status" value="1"/>
</dbReference>
<evidence type="ECO:0000313" key="10">
    <source>
        <dbReference type="EMBL" id="VFK28481.1"/>
    </source>
</evidence>
<evidence type="ECO:0000256" key="6">
    <source>
        <dbReference type="ARBA" id="ARBA00023239"/>
    </source>
</evidence>
<dbReference type="EMBL" id="CAADGH010000002">
    <property type="protein sequence ID" value="VFK74268.1"/>
    <property type="molecule type" value="Genomic_DNA"/>
</dbReference>
<dbReference type="InterPro" id="IPR005888">
    <property type="entry name" value="dTDP_Gluc_deHydtase"/>
</dbReference>
<evidence type="ECO:0000256" key="2">
    <source>
        <dbReference type="ARBA" id="ARBA00001911"/>
    </source>
</evidence>
<evidence type="ECO:0000256" key="7">
    <source>
        <dbReference type="RuleBase" id="RU004473"/>
    </source>
</evidence>
<dbReference type="InterPro" id="IPR036291">
    <property type="entry name" value="NAD(P)-bd_dom_sf"/>
</dbReference>
<organism evidence="9">
    <name type="scientific">Candidatus Kentrum sp. MB</name>
    <dbReference type="NCBI Taxonomy" id="2138164"/>
    <lineage>
        <taxon>Bacteria</taxon>
        <taxon>Pseudomonadati</taxon>
        <taxon>Pseudomonadota</taxon>
        <taxon>Gammaproteobacteria</taxon>
        <taxon>Candidatus Kentrum</taxon>
    </lineage>
</organism>
<evidence type="ECO:0000259" key="8">
    <source>
        <dbReference type="Pfam" id="PF16363"/>
    </source>
</evidence>
<comment type="catalytic activity">
    <reaction evidence="1 7">
        <text>dTDP-alpha-D-glucose = dTDP-4-dehydro-6-deoxy-alpha-D-glucose + H2O</text>
        <dbReference type="Rhea" id="RHEA:17221"/>
        <dbReference type="ChEBI" id="CHEBI:15377"/>
        <dbReference type="ChEBI" id="CHEBI:57477"/>
        <dbReference type="ChEBI" id="CHEBI:57649"/>
        <dbReference type="EC" id="4.2.1.46"/>
    </reaction>
</comment>
<dbReference type="GO" id="GO:0008460">
    <property type="term" value="F:dTDP-glucose 4,6-dehydratase activity"/>
    <property type="evidence" value="ECO:0007669"/>
    <property type="project" value="UniProtKB-EC"/>
</dbReference>